<sequence length="185" mass="22567">MKFDHKLDYSENLKARYMHRQNAEAYFTDYQSLNETERSQLQALNKHLTLLEKQYLPILKTKYTQLQERVKNHHDWIQDFNLEFVITFYLHESDYEYEENDDNILMELHEDIFDCIHTDQEWGFGITNINHCDCPAYFVGEWHCYLYHCLYDHCGLDWLDLLRIGSVCVEIKIDEQTWEQPFPRI</sequence>
<name>A0A809S890_9PROT</name>
<reference evidence="3" key="1">
    <citation type="submission" date="2019-11" db="EMBL/GenBank/DDBJ databases">
        <title>Isolation and characterization of a novel species in the genus Sulfuriferula.</title>
        <authorList>
            <person name="Mochizuki J."/>
            <person name="Kojima H."/>
            <person name="Fukui M."/>
        </authorList>
    </citation>
    <scope>NUCLEOTIDE SEQUENCE [LARGE SCALE GENOMIC DNA]</scope>
    <source>
        <strain evidence="3">SGTM</strain>
    </source>
</reference>
<dbReference type="EMBL" id="AP021881">
    <property type="protein sequence ID" value="BBP01050.1"/>
    <property type="molecule type" value="Genomic_DNA"/>
</dbReference>
<proteinExistence type="predicted"/>
<dbReference type="Proteomes" id="UP000463939">
    <property type="component" value="Chromosome"/>
</dbReference>
<evidence type="ECO:0000313" key="2">
    <source>
        <dbReference type="EMBL" id="BBP01050.1"/>
    </source>
</evidence>
<evidence type="ECO:0000313" key="3">
    <source>
        <dbReference type="Proteomes" id="UP000463939"/>
    </source>
</evidence>
<gene>
    <name evidence="1" type="ORF">SFSGTM_10510</name>
    <name evidence="2" type="ORF">SFSGTM_17580</name>
</gene>
<dbReference type="EMBL" id="AP021881">
    <property type="protein sequence ID" value="BBP00343.1"/>
    <property type="molecule type" value="Genomic_DNA"/>
</dbReference>
<organism evidence="1 3">
    <name type="scientific">Sulfuriferula nivalis</name>
    <dbReference type="NCBI Taxonomy" id="2675298"/>
    <lineage>
        <taxon>Bacteria</taxon>
        <taxon>Pseudomonadati</taxon>
        <taxon>Pseudomonadota</taxon>
        <taxon>Betaproteobacteria</taxon>
        <taxon>Nitrosomonadales</taxon>
        <taxon>Sulfuricellaceae</taxon>
        <taxon>Sulfuriferula</taxon>
    </lineage>
</organism>
<accession>A0A809S890</accession>
<evidence type="ECO:0000313" key="1">
    <source>
        <dbReference type="EMBL" id="BBP00343.1"/>
    </source>
</evidence>
<dbReference type="KEGG" id="sniv:SFSGTM_10510"/>
<dbReference type="AlphaFoldDB" id="A0A809S890"/>
<protein>
    <submittedName>
        <fullName evidence="1">Uncharacterized protein</fullName>
    </submittedName>
</protein>
<dbReference type="KEGG" id="sniv:SFSGTM_17580"/>
<keyword evidence="3" id="KW-1185">Reference proteome</keyword>
<dbReference type="RefSeq" id="WP_162084284.1">
    <property type="nucleotide sequence ID" value="NZ_AP021881.1"/>
</dbReference>
<reference evidence="1" key="2">
    <citation type="journal article" name="Int. J. Syst. Evol. Microbiol.">
        <title>Sulfuriferula nivalis sp. nov., a sulfur oxidizer isolated from snow and emended description of Sulfuriferula plumbiphila.</title>
        <authorList>
            <person name="Kojima H."/>
            <person name="Mochizuki J."/>
            <person name="Fukui M."/>
        </authorList>
    </citation>
    <scope>NUCLEOTIDE SEQUENCE</scope>
    <source>
        <strain evidence="1">SGTM</strain>
    </source>
</reference>